<protein>
    <recommendedName>
        <fullName evidence="1">F-box domain-containing protein</fullName>
    </recommendedName>
</protein>
<accession>A0AAV0GVA7</accession>
<reference evidence="2" key="1">
    <citation type="submission" date="2022-08" db="EMBL/GenBank/DDBJ databases">
        <authorList>
            <person name="Gutierrez-Valencia J."/>
        </authorList>
    </citation>
    <scope>NUCLEOTIDE SEQUENCE</scope>
</reference>
<dbReference type="Proteomes" id="UP001154282">
    <property type="component" value="Unassembled WGS sequence"/>
</dbReference>
<dbReference type="PANTHER" id="PTHR34223">
    <property type="entry name" value="OS11G0201299 PROTEIN"/>
    <property type="match status" value="1"/>
</dbReference>
<feature type="domain" description="F-box" evidence="1">
    <location>
        <begin position="23"/>
        <end position="76"/>
    </location>
</feature>
<dbReference type="SMART" id="SM00256">
    <property type="entry name" value="FBOX"/>
    <property type="match status" value="1"/>
</dbReference>
<sequence>MAGNPKRRKKKLEVRSHDMEEQIDRLSDLPDSIIDLILSFLNTKTVAQTSLLSRRWRCLWKAVPTLNFCRKCFRKKSSFIEHVNKFLSLRSDSVAVGSITWDLESGRDFCRNRDIEVFDRVMKCAAGADGGQLHHLSINLALAKFSDLAASIGACDYQESLKILKLKRLHLQCPALSSLGFKLLTTLELDSCSLWKSSYTSPSDPLANLPACLNFLKLLDCGALHRVIVSAPQLLDLEIKNYSGPGIEVSAPKLKSFRLCDNMLKLKYRPYKLDFPSLDHACIRVWCEYPCYENRVWEDASRAYMDLLRGLHNVESLNLRFDKVRRTNFRAYTDLLRGLHNVESLYLRFDKAFGTDLQARSNVLRASFFIDAFPSAQKLAAYRAVAQTPFPCDPSRTAIDLIQAQFIVVQQQQVLPPISGGVAGRVGAACGLPVGATFSNFSASLNGGSSRLFI</sequence>
<dbReference type="Gene3D" id="3.80.10.10">
    <property type="entry name" value="Ribonuclease Inhibitor"/>
    <property type="match status" value="1"/>
</dbReference>
<dbReference type="InterPro" id="IPR036047">
    <property type="entry name" value="F-box-like_dom_sf"/>
</dbReference>
<dbReference type="PANTHER" id="PTHR34223:SF51">
    <property type="entry name" value="OS06G0556300 PROTEIN"/>
    <property type="match status" value="1"/>
</dbReference>
<dbReference type="SUPFAM" id="SSF81383">
    <property type="entry name" value="F-box domain"/>
    <property type="match status" value="1"/>
</dbReference>
<dbReference type="InterPro" id="IPR032675">
    <property type="entry name" value="LRR_dom_sf"/>
</dbReference>
<proteinExistence type="predicted"/>
<feature type="non-terminal residue" evidence="2">
    <location>
        <position position="454"/>
    </location>
</feature>
<dbReference type="Pfam" id="PF00646">
    <property type="entry name" value="F-box"/>
    <property type="match status" value="1"/>
</dbReference>
<organism evidence="2 3">
    <name type="scientific">Linum tenue</name>
    <dbReference type="NCBI Taxonomy" id="586396"/>
    <lineage>
        <taxon>Eukaryota</taxon>
        <taxon>Viridiplantae</taxon>
        <taxon>Streptophyta</taxon>
        <taxon>Embryophyta</taxon>
        <taxon>Tracheophyta</taxon>
        <taxon>Spermatophyta</taxon>
        <taxon>Magnoliopsida</taxon>
        <taxon>eudicotyledons</taxon>
        <taxon>Gunneridae</taxon>
        <taxon>Pentapetalae</taxon>
        <taxon>rosids</taxon>
        <taxon>fabids</taxon>
        <taxon>Malpighiales</taxon>
        <taxon>Linaceae</taxon>
        <taxon>Linum</taxon>
    </lineage>
</organism>
<dbReference type="EMBL" id="CAMGYJ010000002">
    <property type="protein sequence ID" value="CAI0376639.1"/>
    <property type="molecule type" value="Genomic_DNA"/>
</dbReference>
<keyword evidence="3" id="KW-1185">Reference proteome</keyword>
<evidence type="ECO:0000259" key="1">
    <source>
        <dbReference type="PROSITE" id="PS50181"/>
    </source>
</evidence>
<evidence type="ECO:0000313" key="3">
    <source>
        <dbReference type="Proteomes" id="UP001154282"/>
    </source>
</evidence>
<dbReference type="SUPFAM" id="SSF52047">
    <property type="entry name" value="RNI-like"/>
    <property type="match status" value="1"/>
</dbReference>
<dbReference type="AlphaFoldDB" id="A0AAV0GVA7"/>
<dbReference type="CDD" id="cd22160">
    <property type="entry name" value="F-box_AtFBL13-like"/>
    <property type="match status" value="1"/>
</dbReference>
<dbReference type="InterPro" id="IPR053197">
    <property type="entry name" value="F-box_SCFL_complex_component"/>
</dbReference>
<gene>
    <name evidence="2" type="ORF">LITE_LOCUS1112</name>
</gene>
<evidence type="ECO:0000313" key="2">
    <source>
        <dbReference type="EMBL" id="CAI0376639.1"/>
    </source>
</evidence>
<dbReference type="Gene3D" id="1.20.1280.50">
    <property type="match status" value="1"/>
</dbReference>
<dbReference type="InterPro" id="IPR053781">
    <property type="entry name" value="F-box_AtFBL13-like"/>
</dbReference>
<dbReference type="PROSITE" id="PS50181">
    <property type="entry name" value="FBOX"/>
    <property type="match status" value="1"/>
</dbReference>
<dbReference type="InterPro" id="IPR001810">
    <property type="entry name" value="F-box_dom"/>
</dbReference>
<name>A0AAV0GVA7_9ROSI</name>
<comment type="caution">
    <text evidence="2">The sequence shown here is derived from an EMBL/GenBank/DDBJ whole genome shotgun (WGS) entry which is preliminary data.</text>
</comment>